<gene>
    <name evidence="8" type="ORF">F1C12_09940</name>
</gene>
<dbReference type="RefSeq" id="WP_185278578.1">
    <property type="nucleotide sequence ID" value="NZ_CP043641.1"/>
</dbReference>
<evidence type="ECO:0000256" key="6">
    <source>
        <dbReference type="ARBA" id="ARBA00023136"/>
    </source>
</evidence>
<comment type="similarity">
    <text evidence="2">Belongs to the DoxX family.</text>
</comment>
<reference evidence="9" key="1">
    <citation type="submission" date="2019-09" db="EMBL/GenBank/DDBJ databases">
        <title>Antimicrobial potential of Antarctic Bacteria.</title>
        <authorList>
            <person name="Benaud N."/>
            <person name="Edwards R.J."/>
            <person name="Ferrari B.C."/>
        </authorList>
    </citation>
    <scope>NUCLEOTIDE SEQUENCE [LARGE SCALE GENOMIC DNA]</scope>
    <source>
        <strain evidence="9">INR9</strain>
    </source>
</reference>
<dbReference type="InterPro" id="IPR032808">
    <property type="entry name" value="DoxX"/>
</dbReference>
<evidence type="ECO:0000256" key="3">
    <source>
        <dbReference type="ARBA" id="ARBA00022475"/>
    </source>
</evidence>
<evidence type="ECO:0000313" key="9">
    <source>
        <dbReference type="Proteomes" id="UP000515511"/>
    </source>
</evidence>
<keyword evidence="5 7" id="KW-1133">Transmembrane helix</keyword>
<dbReference type="Pfam" id="PF07681">
    <property type="entry name" value="DoxX"/>
    <property type="match status" value="1"/>
</dbReference>
<evidence type="ECO:0000256" key="2">
    <source>
        <dbReference type="ARBA" id="ARBA00006679"/>
    </source>
</evidence>
<proteinExistence type="inferred from homology"/>
<accession>A0A7G6YAA2</accession>
<dbReference type="KEGG" id="lse:F1C12_09940"/>
<keyword evidence="3" id="KW-1003">Cell membrane</keyword>
<keyword evidence="6 7" id="KW-0472">Membrane</keyword>
<dbReference type="InterPro" id="IPR051907">
    <property type="entry name" value="DoxX-like_oxidoreductase"/>
</dbReference>
<dbReference type="AlphaFoldDB" id="A0A7G6YAA2"/>
<dbReference type="PANTHER" id="PTHR33452:SF1">
    <property type="entry name" value="INNER MEMBRANE PROTEIN YPHA-RELATED"/>
    <property type="match status" value="1"/>
</dbReference>
<evidence type="ECO:0000256" key="4">
    <source>
        <dbReference type="ARBA" id="ARBA00022692"/>
    </source>
</evidence>
<sequence>MRLPFNPATRIDISLLIVRLGLLVDFVVHGSQKLFGAFGGGGVSGTGAFLASIGANPGPLWAVVVGLVEFVGALCVGVGLFTRIAAAAIAIDMFTAIVMYNWPHGFFAETATGGWEINMLIIAMCLALAFAGAGAYSLDAPIARRRGSRSAAVVSD</sequence>
<dbReference type="Proteomes" id="UP000515511">
    <property type="component" value="Chromosome"/>
</dbReference>
<feature type="transmembrane region" description="Helical" evidence="7">
    <location>
        <begin position="117"/>
        <end position="138"/>
    </location>
</feature>
<feature type="transmembrane region" description="Helical" evidence="7">
    <location>
        <begin position="60"/>
        <end position="77"/>
    </location>
</feature>
<comment type="subcellular location">
    <subcellularLocation>
        <location evidence="1">Cell membrane</location>
        <topology evidence="1">Multi-pass membrane protein</topology>
    </subcellularLocation>
</comment>
<evidence type="ECO:0000256" key="1">
    <source>
        <dbReference type="ARBA" id="ARBA00004651"/>
    </source>
</evidence>
<feature type="transmembrane region" description="Helical" evidence="7">
    <location>
        <begin position="84"/>
        <end position="102"/>
    </location>
</feature>
<name>A0A7G6YAA2_9MICO</name>
<evidence type="ECO:0000256" key="5">
    <source>
        <dbReference type="ARBA" id="ARBA00022989"/>
    </source>
</evidence>
<evidence type="ECO:0000256" key="7">
    <source>
        <dbReference type="SAM" id="Phobius"/>
    </source>
</evidence>
<dbReference type="GO" id="GO:0005886">
    <property type="term" value="C:plasma membrane"/>
    <property type="evidence" value="ECO:0007669"/>
    <property type="project" value="UniProtKB-SubCell"/>
</dbReference>
<keyword evidence="4 7" id="KW-0812">Transmembrane</keyword>
<dbReference type="PANTHER" id="PTHR33452">
    <property type="entry name" value="OXIDOREDUCTASE CATD-RELATED"/>
    <property type="match status" value="1"/>
</dbReference>
<dbReference type="EMBL" id="CP043641">
    <property type="protein sequence ID" value="QNE35417.1"/>
    <property type="molecule type" value="Genomic_DNA"/>
</dbReference>
<protein>
    <submittedName>
        <fullName evidence="8">DoxX family protein</fullName>
    </submittedName>
</protein>
<feature type="transmembrane region" description="Helical" evidence="7">
    <location>
        <begin position="35"/>
        <end position="54"/>
    </location>
</feature>
<evidence type="ECO:0000313" key="8">
    <source>
        <dbReference type="EMBL" id="QNE35417.1"/>
    </source>
</evidence>
<organism evidence="8 9">
    <name type="scientific">Leifsonia shinshuensis</name>
    <dbReference type="NCBI Taxonomy" id="150026"/>
    <lineage>
        <taxon>Bacteria</taxon>
        <taxon>Bacillati</taxon>
        <taxon>Actinomycetota</taxon>
        <taxon>Actinomycetes</taxon>
        <taxon>Micrococcales</taxon>
        <taxon>Microbacteriaceae</taxon>
        <taxon>Leifsonia</taxon>
    </lineage>
</organism>